<comment type="caution">
    <text evidence="1">The sequence shown here is derived from an EMBL/GenBank/DDBJ whole genome shotgun (WGS) entry which is preliminary data.</text>
</comment>
<dbReference type="RefSeq" id="WP_167921988.1">
    <property type="nucleotide sequence ID" value="NZ_JAATIT010000003.1"/>
</dbReference>
<evidence type="ECO:0000313" key="2">
    <source>
        <dbReference type="Proteomes" id="UP000535078"/>
    </source>
</evidence>
<dbReference type="Proteomes" id="UP000535078">
    <property type="component" value="Unassembled WGS sequence"/>
</dbReference>
<dbReference type="EMBL" id="JAATIT010000003">
    <property type="protein sequence ID" value="NJB90559.1"/>
    <property type="molecule type" value="Genomic_DNA"/>
</dbReference>
<proteinExistence type="predicted"/>
<evidence type="ECO:0000313" key="1">
    <source>
        <dbReference type="EMBL" id="NJB90559.1"/>
    </source>
</evidence>
<keyword evidence="2" id="KW-1185">Reference proteome</keyword>
<sequence length="71" mass="7732">MQNVSNIHPMTLAEAQAVLDRVGYQTEWTVAELIAARREMPPEDANQMVAALRIVATAELHEAGSLEAEGD</sequence>
<reference evidence="1 2" key="1">
    <citation type="submission" date="2020-03" db="EMBL/GenBank/DDBJ databases">
        <title>Genomic Encyclopedia of Type Strains, Phase IV (KMG-IV): sequencing the most valuable type-strain genomes for metagenomic binning, comparative biology and taxonomic classification.</title>
        <authorList>
            <person name="Goeker M."/>
        </authorList>
    </citation>
    <scope>NUCLEOTIDE SEQUENCE [LARGE SCALE GENOMIC DNA]</scope>
    <source>
        <strain evidence="1 2">DSM 25229</strain>
    </source>
</reference>
<name>A0A7X6B9Q8_9SPHN</name>
<dbReference type="AlphaFoldDB" id="A0A7X6B9Q8"/>
<gene>
    <name evidence="1" type="ORF">GGR90_002753</name>
</gene>
<accession>A0A7X6B9Q8</accession>
<protein>
    <submittedName>
        <fullName evidence="1">Uncharacterized protein</fullName>
    </submittedName>
</protein>
<organism evidence="1 2">
    <name type="scientific">Sphingopyxis italica</name>
    <dbReference type="NCBI Taxonomy" id="1129133"/>
    <lineage>
        <taxon>Bacteria</taxon>
        <taxon>Pseudomonadati</taxon>
        <taxon>Pseudomonadota</taxon>
        <taxon>Alphaproteobacteria</taxon>
        <taxon>Sphingomonadales</taxon>
        <taxon>Sphingomonadaceae</taxon>
        <taxon>Sphingopyxis</taxon>
    </lineage>
</organism>